<evidence type="ECO:0000259" key="8">
    <source>
        <dbReference type="Pfam" id="PF00082"/>
    </source>
</evidence>
<dbReference type="Pfam" id="PF00082">
    <property type="entry name" value="Peptidase_S8"/>
    <property type="match status" value="1"/>
</dbReference>
<dbReference type="GO" id="GO:0006508">
    <property type="term" value="P:proteolysis"/>
    <property type="evidence" value="ECO:0007669"/>
    <property type="project" value="UniProtKB-KW"/>
</dbReference>
<keyword evidence="4 5" id="KW-0720">Serine protease</keyword>
<organism evidence="9 10">
    <name type="scientific">Orbilia ellipsospora</name>
    <dbReference type="NCBI Taxonomy" id="2528407"/>
    <lineage>
        <taxon>Eukaryota</taxon>
        <taxon>Fungi</taxon>
        <taxon>Dikarya</taxon>
        <taxon>Ascomycota</taxon>
        <taxon>Pezizomycotina</taxon>
        <taxon>Orbiliomycetes</taxon>
        <taxon>Orbiliales</taxon>
        <taxon>Orbiliaceae</taxon>
        <taxon>Orbilia</taxon>
    </lineage>
</organism>
<evidence type="ECO:0000256" key="1">
    <source>
        <dbReference type="ARBA" id="ARBA00011073"/>
    </source>
</evidence>
<feature type="compositionally biased region" description="Basic and acidic residues" evidence="6">
    <location>
        <begin position="159"/>
        <end position="169"/>
    </location>
</feature>
<dbReference type="GO" id="GO:0004252">
    <property type="term" value="F:serine-type endopeptidase activity"/>
    <property type="evidence" value="ECO:0007669"/>
    <property type="project" value="UniProtKB-UniRule"/>
</dbReference>
<reference evidence="9 10" key="1">
    <citation type="submission" date="2019-10" db="EMBL/GenBank/DDBJ databases">
        <authorList>
            <person name="Palmer J.M."/>
        </authorList>
    </citation>
    <scope>NUCLEOTIDE SEQUENCE [LARGE SCALE GENOMIC DNA]</scope>
    <source>
        <strain evidence="9 10">TWF694</strain>
    </source>
</reference>
<evidence type="ECO:0000256" key="5">
    <source>
        <dbReference type="PROSITE-ProRule" id="PRU01240"/>
    </source>
</evidence>
<sequence length="540" mass="59471">MWLTQRVHFLPLLMIIYAIIPIQARRPVSEYTAKAGTLEQVIRACGFAIRLEFRRNEVELQKLREALKEIAAPPKKLTVYEMKSDTLGTWLIIVDTLYRDDEMASKEFPKNFAYMMAGPKFLKTAPHVAGPEPYWESSQYEIHHHAVDLDTSVSNLRRRADEDPNKDPGDAPTVNPGDLSLENHIIAIPSSYPELVAISQPPGVNLDELEGNYYTYGSAGNGVIVYVIDTGCDTNHWDLSLQGFNDEDWLFPGPMPSDEKSDEDITSEGYTLDEVYEEHEGYHGTSVAGKLLGIATGVAPSAQLVVVKRQTGRNDATFLTVLDCLLKIYDHFLRKRNSGRRVRGGIINMSFEQEYYGIREPFNSIFYTAYVQLLVLFKGLGIYVVNGAGNTKGYIVDGTPAILKEDFQGQIENLIVVGGVDTITKDNIYQADDLGLNLVNIYAPANKLVCPVGGNKHIIREGTSFATALTSGLLATFIGAGIEDPSQTMLNFAIENSNDEGLPILWNGLRKQDWDNAVVSDPSGGSSSGDGDGSSNGDSN</sequence>
<feature type="active site" description="Charge relay system" evidence="5">
    <location>
        <position position="539"/>
    </location>
</feature>
<feature type="region of interest" description="Disordered" evidence="6">
    <location>
        <begin position="516"/>
        <end position="540"/>
    </location>
</feature>
<keyword evidence="10" id="KW-1185">Reference proteome</keyword>
<evidence type="ECO:0000313" key="9">
    <source>
        <dbReference type="EMBL" id="KAK6532092.1"/>
    </source>
</evidence>
<dbReference type="PROSITE" id="PS00137">
    <property type="entry name" value="SUBTILASE_HIS"/>
    <property type="match status" value="1"/>
</dbReference>
<dbReference type="PRINTS" id="PR00723">
    <property type="entry name" value="SUBTILISIN"/>
</dbReference>
<evidence type="ECO:0000256" key="3">
    <source>
        <dbReference type="ARBA" id="ARBA00022801"/>
    </source>
</evidence>
<keyword evidence="7" id="KW-0732">Signal</keyword>
<dbReference type="AlphaFoldDB" id="A0AAV9X3J6"/>
<keyword evidence="2 5" id="KW-0645">Protease</keyword>
<evidence type="ECO:0000256" key="4">
    <source>
        <dbReference type="ARBA" id="ARBA00022825"/>
    </source>
</evidence>
<dbReference type="PANTHER" id="PTHR43806:SF11">
    <property type="entry name" value="CEREVISIN-RELATED"/>
    <property type="match status" value="1"/>
</dbReference>
<dbReference type="InterPro" id="IPR036852">
    <property type="entry name" value="Peptidase_S8/S53_dom_sf"/>
</dbReference>
<evidence type="ECO:0000256" key="7">
    <source>
        <dbReference type="SAM" id="SignalP"/>
    </source>
</evidence>
<dbReference type="EMBL" id="JAVHJO010000012">
    <property type="protein sequence ID" value="KAK6532092.1"/>
    <property type="molecule type" value="Genomic_DNA"/>
</dbReference>
<name>A0AAV9X3J6_9PEZI</name>
<evidence type="ECO:0000313" key="10">
    <source>
        <dbReference type="Proteomes" id="UP001365542"/>
    </source>
</evidence>
<dbReference type="Gene3D" id="3.40.50.200">
    <property type="entry name" value="Peptidase S8/S53 domain"/>
    <property type="match status" value="1"/>
</dbReference>
<dbReference type="CDD" id="cd00306">
    <property type="entry name" value="Peptidases_S8_S53"/>
    <property type="match status" value="1"/>
</dbReference>
<keyword evidence="3 5" id="KW-0378">Hydrolase</keyword>
<comment type="similarity">
    <text evidence="1 5">Belongs to the peptidase S8 family.</text>
</comment>
<dbReference type="SUPFAM" id="SSF52743">
    <property type="entry name" value="Subtilisin-like"/>
    <property type="match status" value="1"/>
</dbReference>
<dbReference type="PROSITE" id="PS00136">
    <property type="entry name" value="SUBTILASE_ASP"/>
    <property type="match status" value="1"/>
</dbReference>
<comment type="caution">
    <text evidence="9">The sequence shown here is derived from an EMBL/GenBank/DDBJ whole genome shotgun (WGS) entry which is preliminary data.</text>
</comment>
<dbReference type="InterPro" id="IPR023827">
    <property type="entry name" value="Peptidase_S8_Asp-AS"/>
</dbReference>
<feature type="region of interest" description="Disordered" evidence="6">
    <location>
        <begin position="159"/>
        <end position="178"/>
    </location>
</feature>
<protein>
    <recommendedName>
        <fullName evidence="8">Peptidase S8/S53 domain-containing protein</fullName>
    </recommendedName>
</protein>
<dbReference type="InterPro" id="IPR000209">
    <property type="entry name" value="Peptidase_S8/S53_dom"/>
</dbReference>
<dbReference type="Proteomes" id="UP001365542">
    <property type="component" value="Unassembled WGS sequence"/>
</dbReference>
<gene>
    <name evidence="9" type="ORF">TWF694_003254</name>
</gene>
<proteinExistence type="inferred from homology"/>
<dbReference type="PANTHER" id="PTHR43806">
    <property type="entry name" value="PEPTIDASE S8"/>
    <property type="match status" value="1"/>
</dbReference>
<accession>A0AAV9X3J6</accession>
<dbReference type="PROSITE" id="PS51892">
    <property type="entry name" value="SUBTILASE"/>
    <property type="match status" value="1"/>
</dbReference>
<feature type="active site" description="Charge relay system" evidence="5">
    <location>
        <position position="229"/>
    </location>
</feature>
<dbReference type="InterPro" id="IPR050131">
    <property type="entry name" value="Peptidase_S8_subtilisin-like"/>
</dbReference>
<evidence type="ECO:0000256" key="2">
    <source>
        <dbReference type="ARBA" id="ARBA00022670"/>
    </source>
</evidence>
<dbReference type="InterPro" id="IPR015500">
    <property type="entry name" value="Peptidase_S8_subtilisin-rel"/>
</dbReference>
<dbReference type="InterPro" id="IPR022398">
    <property type="entry name" value="Peptidase_S8_His-AS"/>
</dbReference>
<feature type="signal peptide" evidence="7">
    <location>
        <begin position="1"/>
        <end position="24"/>
    </location>
</feature>
<feature type="active site" description="Charge relay system" evidence="5">
    <location>
        <position position="283"/>
    </location>
</feature>
<feature type="chain" id="PRO_5043463131" description="Peptidase S8/S53 domain-containing protein" evidence="7">
    <location>
        <begin position="25"/>
        <end position="540"/>
    </location>
</feature>
<feature type="domain" description="Peptidase S8/S53" evidence="8">
    <location>
        <begin position="220"/>
        <end position="478"/>
    </location>
</feature>
<evidence type="ECO:0000256" key="6">
    <source>
        <dbReference type="SAM" id="MobiDB-lite"/>
    </source>
</evidence>